<keyword evidence="11" id="KW-0732">Signal</keyword>
<dbReference type="PANTHER" id="PTHR43706:SF47">
    <property type="entry name" value="EXTERNAL NADH-UBIQUINONE OXIDOREDUCTASE 1, MITOCHONDRIAL-RELATED"/>
    <property type="match status" value="1"/>
</dbReference>
<dbReference type="EMBL" id="MIGC01003129">
    <property type="protein sequence ID" value="PHJ19914.1"/>
    <property type="molecule type" value="Genomic_DNA"/>
</dbReference>
<feature type="chain" id="PRO_5012586997" description="NADH:ubiquinone reductase (non-electrogenic)" evidence="11">
    <location>
        <begin position="23"/>
        <end position="724"/>
    </location>
</feature>
<evidence type="ECO:0000256" key="11">
    <source>
        <dbReference type="SAM" id="SignalP"/>
    </source>
</evidence>
<evidence type="ECO:0000313" key="15">
    <source>
        <dbReference type="EMBL" id="PHJ19914.1"/>
    </source>
</evidence>
<comment type="similarity">
    <text evidence="1">Belongs to the NADH dehydrogenase family.</text>
</comment>
<keyword evidence="16" id="KW-1185">Reference proteome</keyword>
<dbReference type="Gene3D" id="3.50.50.100">
    <property type="match status" value="3"/>
</dbReference>
<evidence type="ECO:0000256" key="8">
    <source>
        <dbReference type="ARBA" id="ARBA00047599"/>
    </source>
</evidence>
<keyword evidence="7" id="KW-0520">NAD</keyword>
<protein>
    <recommendedName>
        <fullName evidence="2">NADH:ubiquinone reductase (non-electrogenic)</fullName>
        <ecNumber evidence="2">1.6.5.9</ecNumber>
    </recommendedName>
</protein>
<dbReference type="Pfam" id="PF07992">
    <property type="entry name" value="Pyr_redox_2"/>
    <property type="match status" value="1"/>
</dbReference>
<dbReference type="GO" id="GO:0005739">
    <property type="term" value="C:mitochondrion"/>
    <property type="evidence" value="ECO:0007669"/>
    <property type="project" value="TreeGrafter"/>
</dbReference>
<comment type="catalytic activity">
    <reaction evidence="8">
        <text>a quinone + NADH + H(+) = a quinol + NAD(+)</text>
        <dbReference type="Rhea" id="RHEA:46160"/>
        <dbReference type="ChEBI" id="CHEBI:15378"/>
        <dbReference type="ChEBI" id="CHEBI:24646"/>
        <dbReference type="ChEBI" id="CHEBI:57540"/>
        <dbReference type="ChEBI" id="CHEBI:57945"/>
        <dbReference type="ChEBI" id="CHEBI:132124"/>
        <dbReference type="EC" id="1.6.5.9"/>
    </reaction>
</comment>
<feature type="compositionally biased region" description="Low complexity" evidence="10">
    <location>
        <begin position="22"/>
        <end position="41"/>
    </location>
</feature>
<dbReference type="InterPro" id="IPR036188">
    <property type="entry name" value="FAD/NAD-bd_sf"/>
</dbReference>
<dbReference type="OrthoDB" id="3244603at2759"/>
<evidence type="ECO:0000313" key="16">
    <source>
        <dbReference type="Proteomes" id="UP000221165"/>
    </source>
</evidence>
<dbReference type="SUPFAM" id="SSF51905">
    <property type="entry name" value="FAD/NAD(P)-binding domain"/>
    <property type="match status" value="2"/>
</dbReference>
<evidence type="ECO:0000256" key="5">
    <source>
        <dbReference type="ARBA" id="ARBA00022946"/>
    </source>
</evidence>
<keyword evidence="4" id="KW-0274">FAD</keyword>
<evidence type="ECO:0000256" key="1">
    <source>
        <dbReference type="ARBA" id="ARBA00005272"/>
    </source>
</evidence>
<evidence type="ECO:0000259" key="13">
    <source>
        <dbReference type="Pfam" id="PF22365"/>
    </source>
</evidence>
<comment type="catalytic activity">
    <reaction evidence="9">
        <text>a ubiquinone + NADH + H(+) = a ubiquinol + NAD(+)</text>
        <dbReference type="Rhea" id="RHEA:23152"/>
        <dbReference type="Rhea" id="RHEA-COMP:9565"/>
        <dbReference type="Rhea" id="RHEA-COMP:9566"/>
        <dbReference type="ChEBI" id="CHEBI:15378"/>
        <dbReference type="ChEBI" id="CHEBI:16389"/>
        <dbReference type="ChEBI" id="CHEBI:17976"/>
        <dbReference type="ChEBI" id="CHEBI:57540"/>
        <dbReference type="ChEBI" id="CHEBI:57945"/>
    </reaction>
</comment>
<evidence type="ECO:0000256" key="3">
    <source>
        <dbReference type="ARBA" id="ARBA00022630"/>
    </source>
</evidence>
<keyword evidence="5" id="KW-0809">Transit peptide</keyword>
<feature type="domain" description="NADH:ubiquinone reductase helical insertion" evidence="13">
    <location>
        <begin position="552"/>
        <end position="604"/>
    </location>
</feature>
<dbReference type="InterPro" id="IPR023753">
    <property type="entry name" value="FAD/NAD-binding_dom"/>
</dbReference>
<dbReference type="AlphaFoldDB" id="A0A2C6KUQ8"/>
<reference evidence="15 16" key="1">
    <citation type="journal article" date="2017" name="Int. J. Parasitol.">
        <title>The genome of the protozoan parasite Cystoisospora suis and a reverse vaccinology approach to identify vaccine candidates.</title>
        <authorList>
            <person name="Palmieri N."/>
            <person name="Shrestha A."/>
            <person name="Ruttkowski B."/>
            <person name="Beck T."/>
            <person name="Vogl C."/>
            <person name="Tomley F."/>
            <person name="Blake D.P."/>
            <person name="Joachim A."/>
        </authorList>
    </citation>
    <scope>NUCLEOTIDE SEQUENCE [LARGE SCALE GENOMIC DNA]</scope>
    <source>
        <strain evidence="15 16">Wien I</strain>
    </source>
</reference>
<dbReference type="PANTHER" id="PTHR43706">
    <property type="entry name" value="NADH DEHYDROGENASE"/>
    <property type="match status" value="1"/>
</dbReference>
<evidence type="ECO:0000256" key="4">
    <source>
        <dbReference type="ARBA" id="ARBA00022827"/>
    </source>
</evidence>
<feature type="region of interest" description="Disordered" evidence="10">
    <location>
        <begin position="22"/>
        <end position="66"/>
    </location>
</feature>
<accession>A0A2C6KUQ8</accession>
<dbReference type="InterPro" id="IPR054585">
    <property type="entry name" value="NDH2-like_C"/>
</dbReference>
<name>A0A2C6KUQ8_9APIC</name>
<dbReference type="Pfam" id="PF22365">
    <property type="entry name" value="PfNDH2_hel_ins"/>
    <property type="match status" value="1"/>
</dbReference>
<evidence type="ECO:0000256" key="10">
    <source>
        <dbReference type="SAM" id="MobiDB-lite"/>
    </source>
</evidence>
<dbReference type="GeneID" id="94429632"/>
<evidence type="ECO:0000259" key="14">
    <source>
        <dbReference type="Pfam" id="PF22366"/>
    </source>
</evidence>
<dbReference type="Proteomes" id="UP000221165">
    <property type="component" value="Unassembled WGS sequence"/>
</dbReference>
<keyword evidence="6" id="KW-0560">Oxidoreductase</keyword>
<dbReference type="InterPro" id="IPR054606">
    <property type="entry name" value="NDH2_hel_ins"/>
</dbReference>
<feature type="compositionally biased region" description="Basic and acidic residues" evidence="10">
    <location>
        <begin position="435"/>
        <end position="451"/>
    </location>
</feature>
<evidence type="ECO:0000256" key="7">
    <source>
        <dbReference type="ARBA" id="ARBA00023027"/>
    </source>
</evidence>
<dbReference type="VEuPathDB" id="ToxoDB:CSUI_006257"/>
<evidence type="ECO:0000256" key="9">
    <source>
        <dbReference type="ARBA" id="ARBA00049010"/>
    </source>
</evidence>
<dbReference type="GO" id="GO:0050136">
    <property type="term" value="F:NADH dehydrogenase (quinone) (non-electrogenic) activity"/>
    <property type="evidence" value="ECO:0007669"/>
    <property type="project" value="UniProtKB-EC"/>
</dbReference>
<feature type="signal peptide" evidence="11">
    <location>
        <begin position="1"/>
        <end position="22"/>
    </location>
</feature>
<keyword evidence="3" id="KW-0285">Flavoprotein</keyword>
<dbReference type="PRINTS" id="PR00368">
    <property type="entry name" value="FADPNR"/>
</dbReference>
<proteinExistence type="inferred from homology"/>
<sequence length="724" mass="80213">MSTRSFLRLLGGVSVLPAVSLATSSSSSPFSSSSSRSSPPARCDDKVHPSSNRSSPSSSSSLPLSPLNPPKAFSSIAPYTNYASLKFTNLCLRLGLVDLPVPSSSSSILGEKDKKEVVVVKEDEESGKTKKKRQRVVVVGSGWAAVSFLERLDLTRYEPIVISPRDYFTFTPLLPSVSVGSLPAGSCTTSIRELLLRGGVLAGQFYEGWVEEIDVKAKKVRCRASSSSASSSPFHGKTGCLRELASSSSSSSARDHLHYWEEPYDYLVLAAGAEVNTFGIPGVEEHAIFLKEVEDACRIRTRLFDLLEKASLPSVSEEEKKKLLHFVVVGAGPTGVEVAGEIDDFLQMEGKRYFPHLTKYFKVTLVEMLPTVLAAYNKEIQKFALKKLQSNPNMDVQLQARVVRVDEDFVTIQSKKKVLKRTQPMVISPSPSSYHLDKQNEEKRTGRKRGEEEDEEETVVIEAIPYGCLIWASGVKSPKLCLKFCKENEGMLIKDQKTSPVLLVNQQLKVQGCEEIYALGDCARIKPPALVDYADVLFDAALKSSPTSKRHTVSSDWLEQEAKSLSTFFPQLSPRKFDFSQKPRIAEMTKEEFTRLLKEIDAAYRSPAPTAQNAKQGGHYLALVFNSFASPEEKILKAPSFVEKYKGSLVYIGQGESAADLPPFGSLLGGWHTLLLWRLVYVQSHLTWFNRLLCIGGWMKESLRGRDVSRSHPDGDVAYERKQK</sequence>
<evidence type="ECO:0000259" key="12">
    <source>
        <dbReference type="Pfam" id="PF07992"/>
    </source>
</evidence>
<feature type="domain" description="External alternative NADH-ubiquinone oxidoreductase-like C-terminal" evidence="14">
    <location>
        <begin position="645"/>
        <end position="707"/>
    </location>
</feature>
<feature type="compositionally biased region" description="Low complexity" evidence="10">
    <location>
        <begin position="49"/>
        <end position="65"/>
    </location>
</feature>
<dbReference type="Pfam" id="PF22366">
    <property type="entry name" value="NDH2_C"/>
    <property type="match status" value="1"/>
</dbReference>
<gene>
    <name evidence="15" type="ORF">CSUI_006257</name>
</gene>
<evidence type="ECO:0000256" key="6">
    <source>
        <dbReference type="ARBA" id="ARBA00023002"/>
    </source>
</evidence>
<organism evidence="15 16">
    <name type="scientific">Cystoisospora suis</name>
    <dbReference type="NCBI Taxonomy" id="483139"/>
    <lineage>
        <taxon>Eukaryota</taxon>
        <taxon>Sar</taxon>
        <taxon>Alveolata</taxon>
        <taxon>Apicomplexa</taxon>
        <taxon>Conoidasida</taxon>
        <taxon>Coccidia</taxon>
        <taxon>Eucoccidiorida</taxon>
        <taxon>Eimeriorina</taxon>
        <taxon>Sarcocystidae</taxon>
        <taxon>Cystoisospora</taxon>
    </lineage>
</organism>
<dbReference type="InterPro" id="IPR045024">
    <property type="entry name" value="NDH-2"/>
</dbReference>
<dbReference type="RefSeq" id="XP_067921606.1">
    <property type="nucleotide sequence ID" value="XM_068066421.1"/>
</dbReference>
<feature type="region of interest" description="Disordered" evidence="10">
    <location>
        <begin position="427"/>
        <end position="454"/>
    </location>
</feature>
<feature type="domain" description="FAD/NAD(P)-binding" evidence="12">
    <location>
        <begin position="135"/>
        <end position="525"/>
    </location>
</feature>
<comment type="caution">
    <text evidence="15">The sequence shown here is derived from an EMBL/GenBank/DDBJ whole genome shotgun (WGS) entry which is preliminary data.</text>
</comment>
<evidence type="ECO:0000256" key="2">
    <source>
        <dbReference type="ARBA" id="ARBA00012637"/>
    </source>
</evidence>
<dbReference type="EC" id="1.6.5.9" evidence="2"/>